<organism evidence="2 3">
    <name type="scientific">Salirhabdus euzebyi</name>
    <dbReference type="NCBI Taxonomy" id="394506"/>
    <lineage>
        <taxon>Bacteria</taxon>
        <taxon>Bacillati</taxon>
        <taxon>Bacillota</taxon>
        <taxon>Bacilli</taxon>
        <taxon>Bacillales</taxon>
        <taxon>Bacillaceae</taxon>
        <taxon>Salirhabdus</taxon>
    </lineage>
</organism>
<dbReference type="SUPFAM" id="SSF48317">
    <property type="entry name" value="Acid phosphatase/Vanadium-dependent haloperoxidase"/>
    <property type="match status" value="1"/>
</dbReference>
<evidence type="ECO:0000259" key="1">
    <source>
        <dbReference type="Pfam" id="PF01569"/>
    </source>
</evidence>
<evidence type="ECO:0000313" key="2">
    <source>
        <dbReference type="EMBL" id="MBB6452495.1"/>
    </source>
</evidence>
<dbReference type="InterPro" id="IPR036938">
    <property type="entry name" value="PAP2/HPO_sf"/>
</dbReference>
<accession>A0A841Q2F5</accession>
<dbReference type="Proteomes" id="UP000581688">
    <property type="component" value="Unassembled WGS sequence"/>
</dbReference>
<name>A0A841Q2F5_9BACI</name>
<dbReference type="Gene3D" id="1.10.606.10">
    <property type="entry name" value="Vanadium-containing Chloroperoxidase, domain 2"/>
    <property type="match status" value="1"/>
</dbReference>
<dbReference type="CDD" id="cd03398">
    <property type="entry name" value="PAP2_haloperoxidase"/>
    <property type="match status" value="1"/>
</dbReference>
<gene>
    <name evidence="2" type="ORF">HNQ94_000940</name>
</gene>
<reference evidence="2 3" key="1">
    <citation type="submission" date="2020-08" db="EMBL/GenBank/DDBJ databases">
        <title>Genomic Encyclopedia of Type Strains, Phase IV (KMG-IV): sequencing the most valuable type-strain genomes for metagenomic binning, comparative biology and taxonomic classification.</title>
        <authorList>
            <person name="Goeker M."/>
        </authorList>
    </citation>
    <scope>NUCLEOTIDE SEQUENCE [LARGE SCALE GENOMIC DNA]</scope>
    <source>
        <strain evidence="2 3">DSM 19612</strain>
    </source>
</reference>
<protein>
    <recommendedName>
        <fullName evidence="1">Phosphatidic acid phosphatase type 2/haloperoxidase domain-containing protein</fullName>
    </recommendedName>
</protein>
<dbReference type="InterPro" id="IPR052559">
    <property type="entry name" value="V-haloperoxidase"/>
</dbReference>
<dbReference type="RefSeq" id="WP_174494854.1">
    <property type="nucleotide sequence ID" value="NZ_CADDWK010000002.1"/>
</dbReference>
<dbReference type="EMBL" id="JACHGH010000002">
    <property type="protein sequence ID" value="MBB6452495.1"/>
    <property type="molecule type" value="Genomic_DNA"/>
</dbReference>
<dbReference type="Pfam" id="PF01569">
    <property type="entry name" value="PAP2"/>
    <property type="match status" value="1"/>
</dbReference>
<proteinExistence type="predicted"/>
<dbReference type="GO" id="GO:0004601">
    <property type="term" value="F:peroxidase activity"/>
    <property type="evidence" value="ECO:0007669"/>
    <property type="project" value="InterPro"/>
</dbReference>
<comment type="caution">
    <text evidence="2">The sequence shown here is derived from an EMBL/GenBank/DDBJ whole genome shotgun (WGS) entry which is preliminary data.</text>
</comment>
<keyword evidence="3" id="KW-1185">Reference proteome</keyword>
<sequence length="305" mass="34351">MTNYPRWSRLPYAGEEYPPKNPEEPLAGTWPLIFLQRDNNGWFKGPLGDSIPKVIHPYKVNWKMELQDVQDTLENLTLERKLLAEYWGTGHVTKQWTPIIDRLIDTYTVFTTKIPPMSLTTPEAARILALTEAAIQDAGVVAWAIKYRYDVARPNQQDPNLVTYICTPRHPSYISGHAIVAGVASEVLSYFFPAERERLTILAEECAVARVYGGVHYPIDGTEGLRLGRAIAKSLTSFFATQVDALGNPVDEPFIEDKNAIIPPDGYPYQQAIPFDFISKCQSRVVEETLFSKITKNFLGLFGAK</sequence>
<evidence type="ECO:0000313" key="3">
    <source>
        <dbReference type="Proteomes" id="UP000581688"/>
    </source>
</evidence>
<dbReference type="PANTHER" id="PTHR34599:SF2">
    <property type="entry name" value="TRAF-TYPE DOMAIN-CONTAINING PROTEIN"/>
    <property type="match status" value="1"/>
</dbReference>
<dbReference type="AlphaFoldDB" id="A0A841Q2F5"/>
<dbReference type="InterPro" id="IPR016119">
    <property type="entry name" value="Br/Cl_peroxidase_C"/>
</dbReference>
<dbReference type="InterPro" id="IPR000326">
    <property type="entry name" value="PAP2/HPO"/>
</dbReference>
<dbReference type="PANTHER" id="PTHR34599">
    <property type="entry name" value="PEROXIDASE-RELATED"/>
    <property type="match status" value="1"/>
</dbReference>
<feature type="domain" description="Phosphatidic acid phosphatase type 2/haloperoxidase" evidence="1">
    <location>
        <begin position="138"/>
        <end position="241"/>
    </location>
</feature>